<reference evidence="1 2" key="1">
    <citation type="submission" date="2015-11" db="EMBL/GenBank/DDBJ databases">
        <title>Draft genome sequences of new species of the genus Lactobacillus isolated from orchardgrass silage.</title>
        <authorList>
            <person name="Tohno M."/>
            <person name="Tanizawa Y."/>
            <person name="Arita M."/>
        </authorList>
    </citation>
    <scope>NUCLEOTIDE SEQUENCE [LARGE SCALE GENOMIC DNA]</scope>
    <source>
        <strain evidence="1 2">IWT30</strain>
    </source>
</reference>
<dbReference type="Proteomes" id="UP000198374">
    <property type="component" value="Unassembled WGS sequence"/>
</dbReference>
<dbReference type="RefSeq" id="WP_089108071.1">
    <property type="nucleotide sequence ID" value="NZ_BCMF01000001.1"/>
</dbReference>
<proteinExistence type="predicted"/>
<comment type="caution">
    <text evidence="1">The sequence shown here is derived from an EMBL/GenBank/DDBJ whole genome shotgun (WGS) entry which is preliminary data.</text>
</comment>
<name>A0A1Z5I8Y6_9LACO</name>
<evidence type="ECO:0008006" key="3">
    <source>
        <dbReference type="Google" id="ProtNLM"/>
    </source>
</evidence>
<accession>A0A1Z5I8Y6</accession>
<dbReference type="OrthoDB" id="71707at2"/>
<protein>
    <recommendedName>
        <fullName evidence="3">AbrB family transcriptional regulator</fullName>
    </recommendedName>
</protein>
<gene>
    <name evidence="1" type="ORF">IWT30_00180</name>
</gene>
<dbReference type="AlphaFoldDB" id="A0A1Z5I8Y6"/>
<sequence length="72" mass="8172">MTVKSRKVGNALVLTIPAELKVPQNTEFEPYVDEAGNVIFKKVKSPLTADEAEDIHTFMDQFQPLLQKLKDR</sequence>
<keyword evidence="2" id="KW-1185">Reference proteome</keyword>
<organism evidence="1 2">
    <name type="scientific">Secundilactobacillus mixtipabuli</name>
    <dbReference type="NCBI Taxonomy" id="1435342"/>
    <lineage>
        <taxon>Bacteria</taxon>
        <taxon>Bacillati</taxon>
        <taxon>Bacillota</taxon>
        <taxon>Bacilli</taxon>
        <taxon>Lactobacillales</taxon>
        <taxon>Lactobacillaceae</taxon>
        <taxon>Secundilactobacillus</taxon>
    </lineage>
</organism>
<evidence type="ECO:0000313" key="1">
    <source>
        <dbReference type="EMBL" id="GAW98236.1"/>
    </source>
</evidence>
<evidence type="ECO:0000313" key="2">
    <source>
        <dbReference type="Proteomes" id="UP000198374"/>
    </source>
</evidence>
<dbReference type="EMBL" id="BCMF01000001">
    <property type="protein sequence ID" value="GAW98236.1"/>
    <property type="molecule type" value="Genomic_DNA"/>
</dbReference>